<feature type="compositionally biased region" description="Polar residues" evidence="1">
    <location>
        <begin position="57"/>
        <end position="85"/>
    </location>
</feature>
<evidence type="ECO:0000313" key="3">
    <source>
        <dbReference type="Proteomes" id="UP000318821"/>
    </source>
</evidence>
<reference evidence="3" key="1">
    <citation type="submission" date="2019-02" db="EMBL/GenBank/DDBJ databases">
        <title>FDA dAtabase for Regulatory Grade micrObial Sequences (FDA-ARGOS): Supporting development and validation of Infectious Disease Dx tests.</title>
        <authorList>
            <person name="Duncan R."/>
            <person name="Fisher C."/>
            <person name="Tallon L."/>
            <person name="Sadzewicz L."/>
            <person name="Sengamalay N."/>
            <person name="Ott S."/>
            <person name="Godinez A."/>
            <person name="Nagaraj S."/>
            <person name="Vavikolanu K."/>
            <person name="Vyas G."/>
            <person name="Nadendla S."/>
            <person name="Aluvathingal J."/>
            <person name="Sichtig H."/>
        </authorList>
    </citation>
    <scope>NUCLEOTIDE SEQUENCE [LARGE SCALE GENOMIC DNA]</scope>
    <source>
        <strain evidence="3">FDAARGOS_360</strain>
    </source>
</reference>
<dbReference type="VEuPathDB" id="TriTrypDB:LDHU3_17.1370"/>
<organism evidence="2 3">
    <name type="scientific">Leishmania donovani</name>
    <dbReference type="NCBI Taxonomy" id="5661"/>
    <lineage>
        <taxon>Eukaryota</taxon>
        <taxon>Discoba</taxon>
        <taxon>Euglenozoa</taxon>
        <taxon>Kinetoplastea</taxon>
        <taxon>Metakinetoplastina</taxon>
        <taxon>Trypanosomatida</taxon>
        <taxon>Trypanosomatidae</taxon>
        <taxon>Leishmaniinae</taxon>
        <taxon>Leishmania</taxon>
    </lineage>
</organism>
<accession>A0A504YA90</accession>
<feature type="compositionally biased region" description="Polar residues" evidence="1">
    <location>
        <begin position="170"/>
        <end position="179"/>
    </location>
</feature>
<comment type="caution">
    <text evidence="2">The sequence shown here is derived from an EMBL/GenBank/DDBJ whole genome shotgun (WGS) entry which is preliminary data.</text>
</comment>
<feature type="region of interest" description="Disordered" evidence="1">
    <location>
        <begin position="147"/>
        <end position="194"/>
    </location>
</feature>
<sequence>MSFSTKFAMWWGSVTTKTEKLFNKEKERLVTHEYYDNPNPKYARPKSIHSIRGSMRASASLQNSNGNAKRSRSFRQQEANESGNDADQMPMGSDPGYGGVRQAPYTQNYNDMQQYPQGQQYTPGPHEELYRWANSWQLIGSSHAKLAGNAGKKTPKGLRGTRQRKRQKFLNRNSEQAQLEESLGLAKPEKHAPKNLAQEIASFSLHT</sequence>
<dbReference type="AlphaFoldDB" id="A0A504YA90"/>
<feature type="compositionally biased region" description="Basic residues" evidence="1">
    <location>
        <begin position="153"/>
        <end position="169"/>
    </location>
</feature>
<evidence type="ECO:0000256" key="1">
    <source>
        <dbReference type="SAM" id="MobiDB-lite"/>
    </source>
</evidence>
<dbReference type="VEuPathDB" id="TriTrypDB:LdCL_170015500"/>
<dbReference type="VEuPathDB" id="TriTrypDB:LdBPK_170950.1"/>
<evidence type="ECO:0000313" key="2">
    <source>
        <dbReference type="EMBL" id="TPP55080.1"/>
    </source>
</evidence>
<protein>
    <submittedName>
        <fullName evidence="2">Uncharacterized protein</fullName>
    </submittedName>
</protein>
<dbReference type="EMBL" id="RHLD01000040">
    <property type="protein sequence ID" value="TPP55080.1"/>
    <property type="molecule type" value="Genomic_DNA"/>
</dbReference>
<dbReference type="Proteomes" id="UP000318821">
    <property type="component" value="Unassembled WGS sequence"/>
</dbReference>
<dbReference type="VEuPathDB" id="TriTrypDB:LdBPK_170960.1"/>
<dbReference type="VEuPathDB" id="TriTrypDB:LdCL_170015600"/>
<gene>
    <name evidence="2" type="ORF">CGC20_37625</name>
</gene>
<dbReference type="VEuPathDB" id="TriTrypDB:LDHU3_17.1380"/>
<feature type="region of interest" description="Disordered" evidence="1">
    <location>
        <begin position="33"/>
        <end position="98"/>
    </location>
</feature>
<proteinExistence type="predicted"/>
<name>A0A504YA90_LEIDO</name>